<gene>
    <name evidence="7" type="ORF">G5B47_20910</name>
</gene>
<evidence type="ECO:0000256" key="2">
    <source>
        <dbReference type="ARBA" id="ARBA00022801"/>
    </source>
</evidence>
<dbReference type="PROSITE" id="PS51764">
    <property type="entry name" value="GH26"/>
    <property type="match status" value="1"/>
</dbReference>
<evidence type="ECO:0000313" key="7">
    <source>
        <dbReference type="EMBL" id="NGM84866.1"/>
    </source>
</evidence>
<dbReference type="PROSITE" id="PS51820">
    <property type="entry name" value="PA14"/>
    <property type="match status" value="1"/>
</dbReference>
<organism evidence="7 8">
    <name type="scientific">Paenibacillus apii</name>
    <dbReference type="NCBI Taxonomy" id="1850370"/>
    <lineage>
        <taxon>Bacteria</taxon>
        <taxon>Bacillati</taxon>
        <taxon>Bacillota</taxon>
        <taxon>Bacilli</taxon>
        <taxon>Bacillales</taxon>
        <taxon>Paenibacillaceae</taxon>
        <taxon>Paenibacillus</taxon>
    </lineage>
</organism>
<feature type="domain" description="GH26" evidence="5">
    <location>
        <begin position="51"/>
        <end position="344"/>
    </location>
</feature>
<dbReference type="InterPro" id="IPR000805">
    <property type="entry name" value="Glyco_hydro_26"/>
</dbReference>
<feature type="active site" description="Nucleophile" evidence="4">
    <location>
        <position position="295"/>
    </location>
</feature>
<keyword evidence="2 4" id="KW-0378">Hydrolase</keyword>
<dbReference type="Pfam" id="PF02156">
    <property type="entry name" value="Glyco_hydro_26"/>
    <property type="match status" value="1"/>
</dbReference>
<dbReference type="SUPFAM" id="SSF56988">
    <property type="entry name" value="Anthrax protective antigen"/>
    <property type="match status" value="1"/>
</dbReference>
<dbReference type="GO" id="GO:0016985">
    <property type="term" value="F:mannan endo-1,4-beta-mannosidase activity"/>
    <property type="evidence" value="ECO:0007669"/>
    <property type="project" value="InterPro"/>
</dbReference>
<dbReference type="Pfam" id="PF07691">
    <property type="entry name" value="PA14"/>
    <property type="match status" value="1"/>
</dbReference>
<dbReference type="SMART" id="SM00758">
    <property type="entry name" value="PA14"/>
    <property type="match status" value="1"/>
</dbReference>
<dbReference type="Gene3D" id="3.20.20.80">
    <property type="entry name" value="Glycosidases"/>
    <property type="match status" value="1"/>
</dbReference>
<dbReference type="PRINTS" id="PR00739">
    <property type="entry name" value="GLHYDRLASE26"/>
</dbReference>
<evidence type="ECO:0000256" key="3">
    <source>
        <dbReference type="ARBA" id="ARBA00023295"/>
    </source>
</evidence>
<dbReference type="InterPro" id="IPR022790">
    <property type="entry name" value="GH26_dom"/>
</dbReference>
<dbReference type="EMBL" id="JAAKGU010000012">
    <property type="protein sequence ID" value="NGM84866.1"/>
    <property type="molecule type" value="Genomic_DNA"/>
</dbReference>
<comment type="similarity">
    <text evidence="1 4">Belongs to the glycosyl hydrolase 26 family.</text>
</comment>
<protein>
    <submittedName>
        <fullName evidence="7">Glycosyl hydrolase</fullName>
    </submittedName>
</protein>
<evidence type="ECO:0000256" key="4">
    <source>
        <dbReference type="PROSITE-ProRule" id="PRU01100"/>
    </source>
</evidence>
<dbReference type="GO" id="GO:0006080">
    <property type="term" value="P:substituted mannan metabolic process"/>
    <property type="evidence" value="ECO:0007669"/>
    <property type="project" value="InterPro"/>
</dbReference>
<name>A0A6M1PNR7_9BACL</name>
<evidence type="ECO:0000256" key="1">
    <source>
        <dbReference type="ARBA" id="ARBA00007754"/>
    </source>
</evidence>
<dbReference type="InterPro" id="IPR011658">
    <property type="entry name" value="PA14_dom"/>
</dbReference>
<keyword evidence="3 4" id="KW-0326">Glycosidase</keyword>
<feature type="active site" description="Proton donor" evidence="4">
    <location>
        <position position="202"/>
    </location>
</feature>
<dbReference type="RefSeq" id="WP_165102585.1">
    <property type="nucleotide sequence ID" value="NZ_JAAKGU010000012.1"/>
</dbReference>
<dbReference type="Gene3D" id="3.90.182.10">
    <property type="entry name" value="Toxin - Anthrax Protective Antigen,domain 1"/>
    <property type="match status" value="1"/>
</dbReference>
<accession>A0A6M1PNR7</accession>
<reference evidence="7 8" key="1">
    <citation type="submission" date="2020-02" db="EMBL/GenBank/DDBJ databases">
        <authorList>
            <person name="Gao J."/>
            <person name="Sun J."/>
        </authorList>
    </citation>
    <scope>NUCLEOTIDE SEQUENCE [LARGE SCALE GENOMIC DNA]</scope>
    <source>
        <strain evidence="7 8">7124</strain>
    </source>
</reference>
<dbReference type="InterPro" id="IPR037524">
    <property type="entry name" value="PA14/GLEYA"/>
</dbReference>
<keyword evidence="8" id="KW-1185">Reference proteome</keyword>
<dbReference type="InterPro" id="IPR017853">
    <property type="entry name" value="GH"/>
</dbReference>
<dbReference type="SUPFAM" id="SSF51445">
    <property type="entry name" value="(Trans)glycosidases"/>
    <property type="match status" value="1"/>
</dbReference>
<evidence type="ECO:0000313" key="8">
    <source>
        <dbReference type="Proteomes" id="UP000480151"/>
    </source>
</evidence>
<evidence type="ECO:0000259" key="5">
    <source>
        <dbReference type="PROSITE" id="PS51764"/>
    </source>
</evidence>
<proteinExistence type="inferred from homology"/>
<dbReference type="AlphaFoldDB" id="A0A6M1PNR7"/>
<comment type="caution">
    <text evidence="7">The sequence shown here is derived from an EMBL/GenBank/DDBJ whole genome shotgun (WGS) entry which is preliminary data.</text>
</comment>
<feature type="domain" description="PA14" evidence="6">
    <location>
        <begin position="356"/>
        <end position="494"/>
    </location>
</feature>
<sequence length="499" mass="55927">MKLNKSSKYRLFASVLPLILIMSLLPWMQPETPPKSVIRTPPVPVNPSASAEARELLGYLAGLSGNSLISGQHDYLESPDEFSNKLENATGKYAALHGYELGAINGQSPDTIDRQRNAVVHSAINWYRSGGIVAMTFHENLPGTAPTWSNVSMSLSQSEFDAYVTPGTEQYKRLIADLDQTAGYLKQLQSAGVPVLWRPYHEMNGDWFWWGGKNNFSALWGIMYDRFVGKHKLNNLLWVWNPNAPNGYADAYDPYYPGADKVDILAADIYNNDYQQPYYDSLLKLADGKPIAIGESGELPDPRLLAKSQSKWVYVMTWGKMLTENNSQQTINRFMNADYTLSKEDFIQWVDKEAVAAGNGLRGDYFTNRELEGKPAFSKTDANLDLSWQEGAPGEAVNSNFFSVRWQGRLKAPGTGSYTIKAIADDGVRVWIGGKLVIDNWALQNDVPRAGTIKLKENTFYDIKVEYFENKGKADIKLLWQGPGRPEEVIPPKELFLPD</sequence>
<dbReference type="PANTHER" id="PTHR40079">
    <property type="entry name" value="MANNAN ENDO-1,4-BETA-MANNOSIDASE E-RELATED"/>
    <property type="match status" value="1"/>
</dbReference>
<evidence type="ECO:0000259" key="6">
    <source>
        <dbReference type="PROSITE" id="PS51820"/>
    </source>
</evidence>
<dbReference type="Proteomes" id="UP000480151">
    <property type="component" value="Unassembled WGS sequence"/>
</dbReference>
<dbReference type="PANTHER" id="PTHR40079:SF4">
    <property type="entry name" value="GH26 DOMAIN-CONTAINING PROTEIN-RELATED"/>
    <property type="match status" value="1"/>
</dbReference>